<dbReference type="Gene3D" id="3.30.505.50">
    <property type="entry name" value="Sigma 54 modulation/S30EA ribosomal protein, C-terminal domain"/>
    <property type="match status" value="1"/>
</dbReference>
<dbReference type="PANTHER" id="PTHR33231">
    <property type="entry name" value="30S RIBOSOMAL PROTEIN"/>
    <property type="match status" value="1"/>
</dbReference>
<dbReference type="InterPro" id="IPR032528">
    <property type="entry name" value="Ribosom_S30AE_C"/>
</dbReference>
<accession>A0A2A4YDV1</accession>
<dbReference type="SUPFAM" id="SSF69754">
    <property type="entry name" value="Ribosome binding protein Y (YfiA homologue)"/>
    <property type="match status" value="1"/>
</dbReference>
<evidence type="ECO:0000256" key="2">
    <source>
        <dbReference type="SAM" id="Coils"/>
    </source>
</evidence>
<dbReference type="InterPro" id="IPR050574">
    <property type="entry name" value="HPF/YfiA_ribosome-assoc"/>
</dbReference>
<comment type="caution">
    <text evidence="4">The sequence shown here is derived from an EMBL/GenBank/DDBJ whole genome shotgun (WGS) entry which is preliminary data.</text>
</comment>
<organism evidence="4 5">
    <name type="scientific">Aerophobetes bacterium</name>
    <dbReference type="NCBI Taxonomy" id="2030807"/>
    <lineage>
        <taxon>Bacteria</taxon>
        <taxon>Candidatus Aerophobota</taxon>
    </lineage>
</organism>
<evidence type="ECO:0000313" key="5">
    <source>
        <dbReference type="Proteomes" id="UP000217838"/>
    </source>
</evidence>
<name>A0A2A4YDV1_UNCAE</name>
<evidence type="ECO:0000256" key="1">
    <source>
        <dbReference type="ARBA" id="ARBA00022845"/>
    </source>
</evidence>
<dbReference type="GO" id="GO:0022627">
    <property type="term" value="C:cytosolic small ribosomal subunit"/>
    <property type="evidence" value="ECO:0007669"/>
    <property type="project" value="TreeGrafter"/>
</dbReference>
<dbReference type="PANTHER" id="PTHR33231:SF1">
    <property type="entry name" value="30S RIBOSOMAL PROTEIN"/>
    <property type="match status" value="1"/>
</dbReference>
<dbReference type="GO" id="GO:0045900">
    <property type="term" value="P:negative regulation of translational elongation"/>
    <property type="evidence" value="ECO:0007669"/>
    <property type="project" value="TreeGrafter"/>
</dbReference>
<reference evidence="5" key="1">
    <citation type="submission" date="2017-08" db="EMBL/GenBank/DDBJ databases">
        <title>A dynamic microbial community with high functional redundancy inhabits the cold, oxic subseafloor aquifer.</title>
        <authorList>
            <person name="Tully B.J."/>
            <person name="Wheat C.G."/>
            <person name="Glazer B.T."/>
            <person name="Huber J.A."/>
        </authorList>
    </citation>
    <scope>NUCLEOTIDE SEQUENCE [LARGE SCALE GENOMIC DNA]</scope>
</reference>
<dbReference type="EMBL" id="NVUU01000081">
    <property type="protein sequence ID" value="PCI92871.1"/>
    <property type="molecule type" value="Genomic_DNA"/>
</dbReference>
<dbReference type="CDD" id="cd00552">
    <property type="entry name" value="RaiA"/>
    <property type="match status" value="1"/>
</dbReference>
<evidence type="ECO:0000259" key="3">
    <source>
        <dbReference type="Pfam" id="PF16321"/>
    </source>
</evidence>
<dbReference type="Gene3D" id="3.30.160.100">
    <property type="entry name" value="Ribosome hibernation promotion factor-like"/>
    <property type="match status" value="1"/>
</dbReference>
<evidence type="ECO:0000313" key="4">
    <source>
        <dbReference type="EMBL" id="PCI92871.1"/>
    </source>
</evidence>
<dbReference type="GO" id="GO:0043024">
    <property type="term" value="F:ribosomal small subunit binding"/>
    <property type="evidence" value="ECO:0007669"/>
    <property type="project" value="TreeGrafter"/>
</dbReference>
<dbReference type="Pfam" id="PF16321">
    <property type="entry name" value="Ribosom_S30AE_C"/>
    <property type="match status" value="1"/>
</dbReference>
<dbReference type="InterPro" id="IPR038416">
    <property type="entry name" value="Ribosom_S30AE_C_sf"/>
</dbReference>
<gene>
    <name evidence="4" type="primary">raiA</name>
    <name evidence="4" type="ORF">COB11_06390</name>
</gene>
<dbReference type="AlphaFoldDB" id="A0A2A4YDV1"/>
<feature type="domain" description="Sigma 54 modulation/S30EA ribosomal protein C-terminal" evidence="3">
    <location>
        <begin position="152"/>
        <end position="205"/>
    </location>
</feature>
<dbReference type="InterPro" id="IPR036567">
    <property type="entry name" value="RHF-like"/>
</dbReference>
<keyword evidence="1" id="KW-0810">Translation regulation</keyword>
<protein>
    <submittedName>
        <fullName evidence="4">Ribosomal subunit interface protein</fullName>
    </submittedName>
</protein>
<dbReference type="InterPro" id="IPR003489">
    <property type="entry name" value="RHF/RaiA"/>
</dbReference>
<dbReference type="NCBIfam" id="TIGR00741">
    <property type="entry name" value="yfiA"/>
    <property type="match status" value="1"/>
</dbReference>
<sequence length="213" mass="24859">MTQKIKLKGIDDEVHVTVVGKNVEITGPLKDYVMEKVKKIEMLNNLIIEIVVRLDVQKIDHSVDIIMKFSHFKVKVHAITHDMYATIDKAFDRLKAKLRKWKGRIQDHHNKGISAIDLKVNVLEKVVTELEEINDQIEEQTYEEVESQLKPPVLHKQKTRVLKTLSLNEAVMKMELSNDNFIVFKCEEDLHLKVLYRRRDDSYGVISLDKESE</sequence>
<proteinExistence type="predicted"/>
<dbReference type="Proteomes" id="UP000217838">
    <property type="component" value="Unassembled WGS sequence"/>
</dbReference>
<keyword evidence="2" id="KW-0175">Coiled coil</keyword>
<dbReference type="Pfam" id="PF02482">
    <property type="entry name" value="Ribosomal_S30AE"/>
    <property type="match status" value="1"/>
</dbReference>
<feature type="coiled-coil region" evidence="2">
    <location>
        <begin position="91"/>
        <end position="143"/>
    </location>
</feature>